<gene>
    <name evidence="2" type="ORF">HCBG_01046</name>
</gene>
<dbReference type="RefSeq" id="XP_045292071.1">
    <property type="nucleotide sequence ID" value="XM_045428096.1"/>
</dbReference>
<sequence>MTESTSEPAGGGTQIDDIPFEDKPSPWLNMKAQYFCAVGWARGLPTGSYADLEAQSSFADPDISGQFKGGACMVMIVRYLDTPVGRKNWNIPKHRTTNQLANFKFTPSETPSTMPYSSVEISLPSNPDQPFVALQFSPLTLVSKLSFPVHTSYVPVNLLLGMAPIPESESWREDALVGTKEWCHTRVDISGWGRMMRVEGKLGDGQSFPELSMSSYWVYINDAKLSCMSI</sequence>
<keyword evidence="3" id="KW-1185">Reference proteome</keyword>
<dbReference type="PANTHER" id="PTHR40518:SF1">
    <property type="entry name" value="ACETOACETATE DECARBOXYLASE"/>
    <property type="match status" value="1"/>
</dbReference>
<evidence type="ECO:0000256" key="1">
    <source>
        <dbReference type="SAM" id="MobiDB-lite"/>
    </source>
</evidence>
<feature type="region of interest" description="Disordered" evidence="1">
    <location>
        <begin position="1"/>
        <end position="20"/>
    </location>
</feature>
<organism evidence="2 3">
    <name type="scientific">Ajellomyces capsulatus (strain G186AR / H82 / ATCC MYA-2454 / RMSCC 2432)</name>
    <name type="common">Darling's disease fungus</name>
    <name type="synonym">Histoplasma capsulatum</name>
    <dbReference type="NCBI Taxonomy" id="447093"/>
    <lineage>
        <taxon>Eukaryota</taxon>
        <taxon>Fungi</taxon>
        <taxon>Dikarya</taxon>
        <taxon>Ascomycota</taxon>
        <taxon>Pezizomycotina</taxon>
        <taxon>Eurotiomycetes</taxon>
        <taxon>Eurotiomycetidae</taxon>
        <taxon>Onygenales</taxon>
        <taxon>Ajellomycetaceae</taxon>
        <taxon>Histoplasma</taxon>
    </lineage>
</organism>
<reference evidence="2" key="1">
    <citation type="submission" date="2009-02" db="EMBL/GenBank/DDBJ databases">
        <title>The Genome Sequence of Ajellomyces capsulatus strain G186AR.</title>
        <authorList>
            <consortium name="The Broad Institute Genome Sequencing Platform"/>
            <person name="Champion M."/>
            <person name="Cuomo C."/>
            <person name="Ma L.-J."/>
            <person name="Henn M.R."/>
            <person name="Sil A."/>
            <person name="Goldman B."/>
            <person name="Young S.K."/>
            <person name="Kodira C.D."/>
            <person name="Zeng Q."/>
            <person name="Koehrsen M."/>
            <person name="Alvarado L."/>
            <person name="Berlin A."/>
            <person name="Borenstein D."/>
            <person name="Chen Z."/>
            <person name="Engels R."/>
            <person name="Freedman E."/>
            <person name="Gellesch M."/>
            <person name="Goldberg J."/>
            <person name="Griggs A."/>
            <person name="Gujja S."/>
            <person name="Heiman D."/>
            <person name="Hepburn T."/>
            <person name="Howarth C."/>
            <person name="Jen D."/>
            <person name="Larson L."/>
            <person name="Lewis B."/>
            <person name="Mehta T."/>
            <person name="Park D."/>
            <person name="Pearson M."/>
            <person name="Roberts A."/>
            <person name="Saif S."/>
            <person name="Shea T."/>
            <person name="Shenoy N."/>
            <person name="Sisk P."/>
            <person name="Stolte C."/>
            <person name="Sykes S."/>
            <person name="Walk T."/>
            <person name="White J."/>
            <person name="Yandava C."/>
            <person name="Klein B."/>
            <person name="McEwen J.G."/>
            <person name="Puccia R."/>
            <person name="Goldman G.H."/>
            <person name="Felipe M.S."/>
            <person name="Nino-Vega G."/>
            <person name="San-Blas G."/>
            <person name="Taylor J."/>
            <person name="Mendoza L."/>
            <person name="Galagan J."/>
            <person name="Nusbaum C."/>
            <person name="Birren B."/>
        </authorList>
    </citation>
    <scope>NUCLEOTIDE SEQUENCE</scope>
    <source>
        <strain evidence="2">G186AR</strain>
    </source>
</reference>
<dbReference type="HOGENOM" id="CLU_050866_2_0_1"/>
<dbReference type="GeneID" id="69034063"/>
<dbReference type="AlphaFoldDB" id="C0ND50"/>
<dbReference type="Proteomes" id="UP000001631">
    <property type="component" value="Unassembled WGS sequence"/>
</dbReference>
<evidence type="ECO:0000313" key="3">
    <source>
        <dbReference type="Proteomes" id="UP000001631"/>
    </source>
</evidence>
<dbReference type="EMBL" id="GG663363">
    <property type="protein sequence ID" value="EEH11591.1"/>
    <property type="molecule type" value="Genomic_DNA"/>
</dbReference>
<name>C0ND50_AJECG</name>
<dbReference type="InParanoid" id="C0ND50"/>
<dbReference type="VEuPathDB" id="FungiDB:I7I50_03082"/>
<evidence type="ECO:0000313" key="2">
    <source>
        <dbReference type="EMBL" id="EEH11591.1"/>
    </source>
</evidence>
<protein>
    <submittedName>
        <fullName evidence="2">Uncharacterized protein</fullName>
    </submittedName>
</protein>
<proteinExistence type="predicted"/>
<accession>C0ND50</accession>
<dbReference type="PANTHER" id="PTHR40518">
    <property type="entry name" value="ACETOACETATE DECARBOXYLASE"/>
    <property type="match status" value="1"/>
</dbReference>